<protein>
    <submittedName>
        <fullName evidence="2">Uncharacterized protein</fullName>
    </submittedName>
</protein>
<evidence type="ECO:0000313" key="4">
    <source>
        <dbReference type="EMBL" id="KAE9090694.1"/>
    </source>
</evidence>
<evidence type="ECO:0000256" key="1">
    <source>
        <dbReference type="PROSITE-ProRule" id="PRU00023"/>
    </source>
</evidence>
<organism evidence="2 7">
    <name type="scientific">Phytophthora fragariae</name>
    <dbReference type="NCBI Taxonomy" id="53985"/>
    <lineage>
        <taxon>Eukaryota</taxon>
        <taxon>Sar</taxon>
        <taxon>Stramenopiles</taxon>
        <taxon>Oomycota</taxon>
        <taxon>Peronosporomycetes</taxon>
        <taxon>Peronosporales</taxon>
        <taxon>Peronosporaceae</taxon>
        <taxon>Phytophthora</taxon>
    </lineage>
</organism>
<dbReference type="PROSITE" id="PS50088">
    <property type="entry name" value="ANK_REPEAT"/>
    <property type="match status" value="1"/>
</dbReference>
<gene>
    <name evidence="6" type="ORF">PF001_g19200</name>
    <name evidence="5" type="ORF">PF006_g19026</name>
    <name evidence="4" type="ORF">PF007_g19142</name>
    <name evidence="2" type="ORF">PF009_g21035</name>
    <name evidence="3" type="ORF">PF010_g18523</name>
</gene>
<evidence type="ECO:0000313" key="7">
    <source>
        <dbReference type="Proteomes" id="UP000429523"/>
    </source>
</evidence>
<dbReference type="Proteomes" id="UP000488956">
    <property type="component" value="Unassembled WGS sequence"/>
</dbReference>
<proteinExistence type="predicted"/>
<evidence type="ECO:0000313" key="5">
    <source>
        <dbReference type="EMBL" id="KAE9116482.1"/>
    </source>
</evidence>
<evidence type="ECO:0000313" key="10">
    <source>
        <dbReference type="Proteomes" id="UP000441208"/>
    </source>
</evidence>
<reference evidence="7 8" key="1">
    <citation type="submission" date="2018-08" db="EMBL/GenBank/DDBJ databases">
        <title>Genomic investigation of the strawberry pathogen Phytophthora fragariae indicates pathogenicity is determined by transcriptional variation in three key races.</title>
        <authorList>
            <person name="Adams T.M."/>
            <person name="Armitage A.D."/>
            <person name="Sobczyk M.K."/>
            <person name="Bates H.J."/>
            <person name="Dunwell J.M."/>
            <person name="Nellist C.F."/>
            <person name="Harrison R.J."/>
        </authorList>
    </citation>
    <scope>NUCLEOTIDE SEQUENCE [LARGE SCALE GENOMIC DNA]</scope>
    <source>
        <strain evidence="6 8">A4</strain>
        <strain evidence="5 9">NOV-5</strain>
        <strain evidence="4 10">NOV-71</strain>
        <strain evidence="2 7">NOV-9</strain>
        <strain evidence="3 11">ONT-3</strain>
    </source>
</reference>
<feature type="repeat" description="ANK" evidence="1">
    <location>
        <begin position="93"/>
        <end position="114"/>
    </location>
</feature>
<dbReference type="Proteomes" id="UP000429523">
    <property type="component" value="Unassembled WGS sequence"/>
</dbReference>
<evidence type="ECO:0000313" key="8">
    <source>
        <dbReference type="Proteomes" id="UP000437068"/>
    </source>
</evidence>
<comment type="caution">
    <text evidence="2">The sequence shown here is derived from an EMBL/GenBank/DDBJ whole genome shotgun (WGS) entry which is preliminary data.</text>
</comment>
<dbReference type="EMBL" id="QXFX01001419">
    <property type="protein sequence ID" value="KAE9090607.1"/>
    <property type="molecule type" value="Genomic_DNA"/>
</dbReference>
<dbReference type="AlphaFoldDB" id="A0A6A3E5F8"/>
<evidence type="ECO:0000313" key="9">
    <source>
        <dbReference type="Proteomes" id="UP000440732"/>
    </source>
</evidence>
<evidence type="ECO:0000313" key="3">
    <source>
        <dbReference type="EMBL" id="KAE9090607.1"/>
    </source>
</evidence>
<evidence type="ECO:0000313" key="2">
    <source>
        <dbReference type="EMBL" id="KAE8928835.1"/>
    </source>
</evidence>
<dbReference type="EMBL" id="QXFZ01001426">
    <property type="protein sequence ID" value="KAE9090694.1"/>
    <property type="molecule type" value="Genomic_DNA"/>
</dbReference>
<dbReference type="EMBL" id="QXGA01001533">
    <property type="protein sequence ID" value="KAE9116482.1"/>
    <property type="molecule type" value="Genomic_DNA"/>
</dbReference>
<name>A0A6A3E5F8_9STRA</name>
<dbReference type="Proteomes" id="UP000441208">
    <property type="component" value="Unassembled WGS sequence"/>
</dbReference>
<dbReference type="EMBL" id="QXGF01001618">
    <property type="protein sequence ID" value="KAE8928835.1"/>
    <property type="molecule type" value="Genomic_DNA"/>
</dbReference>
<evidence type="ECO:0000313" key="6">
    <source>
        <dbReference type="EMBL" id="KAE9291351.1"/>
    </source>
</evidence>
<sequence length="607" mass="67382">MGQTHSAPPDEAVQFRQMVLAVYRGDVEALRPIFRPELRALQISRATYLDICMQEQTHLETLTDSLEREERLNELQDEKMEFFSAVEQGKLALGDTLLHIAVRLGHAEVLEFMLLTDYQKPLKTATPSTANSTMSSATTGRVGTTSLVAPPALPSNTPNFKGELPRDVAGSNCSLQLLLATVDDVHEVFGSSYRDEPKVHRLVRSLRRLWPLWMFEGQQEAAALVRVLYDVQTSDPAFGGLVRVATAVAERFRVAVSRDGIRVAISLLAEHDGDIHHARQALMKDWTNQRKTQEFAAIFRRWFPLFKLRKDDGEQEARIVFFDAAMMTWLQIAQDLRLFGEQTDGTELPDAAGLKRYDSQVWQRRISPPPASIGDLCSMRRPAGLSLSLSPCEPAQDPVHQRICNSAPSRVISDQDEDWNWGSLEASNESTISLGSCALYATEDDRLVEDDQETEDEDTRDAAREDTVAAIEISVSGQPAERAGDFSDFIDPMSPDSTDSNVLYSDSDSDEPYEYWTKPWSYSRSPFSNCSSLSYEDSDGDENVAIHRSTSTEISSDETKCLPPLASASSSTPAPKLTRFSDVGPGVMRGLTAMIHGTTSFKGPTSI</sequence>
<dbReference type="Proteomes" id="UP000437068">
    <property type="component" value="Unassembled WGS sequence"/>
</dbReference>
<keyword evidence="1" id="KW-0040">ANK repeat</keyword>
<dbReference type="EMBL" id="QXGE01001536">
    <property type="protein sequence ID" value="KAE9291351.1"/>
    <property type="molecule type" value="Genomic_DNA"/>
</dbReference>
<dbReference type="Proteomes" id="UP000440732">
    <property type="component" value="Unassembled WGS sequence"/>
</dbReference>
<accession>A0A6A3E5F8</accession>
<dbReference type="PROSITE" id="PS50297">
    <property type="entry name" value="ANK_REP_REGION"/>
    <property type="match status" value="1"/>
</dbReference>
<dbReference type="InterPro" id="IPR002110">
    <property type="entry name" value="Ankyrin_rpt"/>
</dbReference>
<evidence type="ECO:0000313" key="11">
    <source>
        <dbReference type="Proteomes" id="UP000488956"/>
    </source>
</evidence>